<sequence>MAKKNSPKKDSSKSGNKTKLKQHKRSAPDGRNQKGTGPRQKK</sequence>
<reference evidence="3" key="1">
    <citation type="journal article" date="2019" name="Int. J. Syst. Evol. Microbiol.">
        <title>The Global Catalogue of Microorganisms (GCM) 10K type strain sequencing project: providing services to taxonomists for standard genome sequencing and annotation.</title>
        <authorList>
            <consortium name="The Broad Institute Genomics Platform"/>
            <consortium name="The Broad Institute Genome Sequencing Center for Infectious Disease"/>
            <person name="Wu L."/>
            <person name="Ma J."/>
        </authorList>
    </citation>
    <scope>NUCLEOTIDE SEQUENCE [LARGE SCALE GENOMIC DNA]</scope>
    <source>
        <strain evidence="3">CECT 8979</strain>
    </source>
</reference>
<keyword evidence="3" id="KW-1185">Reference proteome</keyword>
<evidence type="ECO:0000313" key="3">
    <source>
        <dbReference type="Proteomes" id="UP001595812"/>
    </source>
</evidence>
<dbReference type="RefSeq" id="WP_386099802.1">
    <property type="nucleotide sequence ID" value="NZ_JBHSAT010000004.1"/>
</dbReference>
<protein>
    <recommendedName>
        <fullName evidence="4">23S rRNA (Guanosine2251-2'-O)-methyltransferase</fullName>
    </recommendedName>
</protein>
<evidence type="ECO:0000256" key="1">
    <source>
        <dbReference type="SAM" id="MobiDB-lite"/>
    </source>
</evidence>
<feature type="region of interest" description="Disordered" evidence="1">
    <location>
        <begin position="1"/>
        <end position="42"/>
    </location>
</feature>
<dbReference type="Proteomes" id="UP001595812">
    <property type="component" value="Unassembled WGS sequence"/>
</dbReference>
<feature type="compositionally biased region" description="Basic residues" evidence="1">
    <location>
        <begin position="16"/>
        <end position="25"/>
    </location>
</feature>
<accession>A0ABV8AJ77</accession>
<evidence type="ECO:0000313" key="2">
    <source>
        <dbReference type="EMBL" id="MFC3877464.1"/>
    </source>
</evidence>
<name>A0ABV8AJ77_9FLAO</name>
<proteinExistence type="predicted"/>
<dbReference type="EMBL" id="JBHSAT010000004">
    <property type="protein sequence ID" value="MFC3877464.1"/>
    <property type="molecule type" value="Genomic_DNA"/>
</dbReference>
<evidence type="ECO:0008006" key="4">
    <source>
        <dbReference type="Google" id="ProtNLM"/>
    </source>
</evidence>
<organism evidence="2 3">
    <name type="scientific">Winogradskyella maritima</name>
    <dbReference type="NCBI Taxonomy" id="1517766"/>
    <lineage>
        <taxon>Bacteria</taxon>
        <taxon>Pseudomonadati</taxon>
        <taxon>Bacteroidota</taxon>
        <taxon>Flavobacteriia</taxon>
        <taxon>Flavobacteriales</taxon>
        <taxon>Flavobacteriaceae</taxon>
        <taxon>Winogradskyella</taxon>
    </lineage>
</organism>
<comment type="caution">
    <text evidence="2">The sequence shown here is derived from an EMBL/GenBank/DDBJ whole genome shotgun (WGS) entry which is preliminary data.</text>
</comment>
<gene>
    <name evidence="2" type="ORF">ACFOSX_09495</name>
</gene>